<dbReference type="SUPFAM" id="SSF48150">
    <property type="entry name" value="DNA-glycosylase"/>
    <property type="match status" value="1"/>
</dbReference>
<dbReference type="Proteomes" id="UP000199647">
    <property type="component" value="Unassembled WGS sequence"/>
</dbReference>
<evidence type="ECO:0000259" key="5">
    <source>
        <dbReference type="SMART" id="SM00478"/>
    </source>
</evidence>
<accession>A0A1H9G0G0</accession>
<dbReference type="GO" id="GO:0005737">
    <property type="term" value="C:cytoplasm"/>
    <property type="evidence" value="ECO:0007669"/>
    <property type="project" value="TreeGrafter"/>
</dbReference>
<dbReference type="EC" id="3.2.2.21" evidence="2"/>
<dbReference type="RefSeq" id="WP_092496122.1">
    <property type="nucleotide sequence ID" value="NZ_FOFG01000004.1"/>
</dbReference>
<dbReference type="Gene3D" id="1.10.1670.40">
    <property type="match status" value="1"/>
</dbReference>
<dbReference type="GO" id="GO:0006307">
    <property type="term" value="P:DNA alkylation repair"/>
    <property type="evidence" value="ECO:0007669"/>
    <property type="project" value="TreeGrafter"/>
</dbReference>
<proteinExistence type="predicted"/>
<reference evidence="6 7" key="1">
    <citation type="submission" date="2016-10" db="EMBL/GenBank/DDBJ databases">
        <authorList>
            <person name="de Groot N.N."/>
        </authorList>
    </citation>
    <scope>NUCLEOTIDE SEQUENCE [LARGE SCALE GENOMIC DNA]</scope>
    <source>
        <strain evidence="6 7">A52C2</strain>
    </source>
</reference>
<dbReference type="CDD" id="cd00056">
    <property type="entry name" value="ENDO3c"/>
    <property type="match status" value="1"/>
</dbReference>
<dbReference type="SMART" id="SM00478">
    <property type="entry name" value="ENDO3c"/>
    <property type="match status" value="1"/>
</dbReference>
<evidence type="ECO:0000313" key="6">
    <source>
        <dbReference type="EMBL" id="SEQ43549.1"/>
    </source>
</evidence>
<organism evidence="6 7">
    <name type="scientific">Faunimonas pinastri</name>
    <dbReference type="NCBI Taxonomy" id="1855383"/>
    <lineage>
        <taxon>Bacteria</taxon>
        <taxon>Pseudomonadati</taxon>
        <taxon>Pseudomonadota</taxon>
        <taxon>Alphaproteobacteria</taxon>
        <taxon>Hyphomicrobiales</taxon>
        <taxon>Afifellaceae</taxon>
        <taxon>Faunimonas</taxon>
    </lineage>
</organism>
<evidence type="ECO:0000256" key="1">
    <source>
        <dbReference type="ARBA" id="ARBA00000086"/>
    </source>
</evidence>
<evidence type="ECO:0000313" key="7">
    <source>
        <dbReference type="Proteomes" id="UP000199647"/>
    </source>
</evidence>
<dbReference type="GO" id="GO:0006285">
    <property type="term" value="P:base-excision repair, AP site formation"/>
    <property type="evidence" value="ECO:0007669"/>
    <property type="project" value="TreeGrafter"/>
</dbReference>
<dbReference type="GO" id="GO:0032993">
    <property type="term" value="C:protein-DNA complex"/>
    <property type="evidence" value="ECO:0007669"/>
    <property type="project" value="TreeGrafter"/>
</dbReference>
<dbReference type="GO" id="GO:0032131">
    <property type="term" value="F:alkylated DNA binding"/>
    <property type="evidence" value="ECO:0007669"/>
    <property type="project" value="TreeGrafter"/>
</dbReference>
<dbReference type="InterPro" id="IPR011257">
    <property type="entry name" value="DNA_glycosylase"/>
</dbReference>
<sequence>MRRIDTEADIAEAVAALAELDPRLAAVLGVAGSVPLRRRAGGFEGLARTIMGQQISDAAADAIWTRFRAAVEPFTPAQYLATPVETLQTAGLSAAKIRTLTGIATALTEHLDLDALHLVPAQEAIAAMTALKGIGPWTAEVYLLFSAGHPDIFPAGDLALQEAVRDAFGLEARPSEKALREMAALWSPWRGVAARLFWAYYRVRKNLKSEFLQ</sequence>
<dbReference type="PANTHER" id="PTHR43003:SF13">
    <property type="entry name" value="DNA-3-METHYLADENINE GLYCOSYLASE 2"/>
    <property type="match status" value="1"/>
</dbReference>
<dbReference type="InterPro" id="IPR051912">
    <property type="entry name" value="Alkylbase_DNA_Glycosylase/TA"/>
</dbReference>
<dbReference type="Gene3D" id="1.10.340.30">
    <property type="entry name" value="Hypothetical protein, domain 2"/>
    <property type="match status" value="1"/>
</dbReference>
<evidence type="ECO:0000256" key="4">
    <source>
        <dbReference type="ARBA" id="ARBA00023204"/>
    </source>
</evidence>
<gene>
    <name evidence="6" type="ORF">SAMN05216548_104266</name>
</gene>
<dbReference type="GO" id="GO:0043916">
    <property type="term" value="F:DNA-7-methylguanine glycosylase activity"/>
    <property type="evidence" value="ECO:0007669"/>
    <property type="project" value="TreeGrafter"/>
</dbReference>
<keyword evidence="4" id="KW-0234">DNA repair</keyword>
<dbReference type="PANTHER" id="PTHR43003">
    <property type="entry name" value="DNA-3-METHYLADENINE GLYCOSYLASE"/>
    <property type="match status" value="1"/>
</dbReference>
<dbReference type="AlphaFoldDB" id="A0A1H9G0G0"/>
<dbReference type="EMBL" id="FOFG01000004">
    <property type="protein sequence ID" value="SEQ43549.1"/>
    <property type="molecule type" value="Genomic_DNA"/>
</dbReference>
<evidence type="ECO:0000256" key="2">
    <source>
        <dbReference type="ARBA" id="ARBA00012000"/>
    </source>
</evidence>
<dbReference type="OrthoDB" id="9785929at2"/>
<feature type="domain" description="HhH-GPD" evidence="5">
    <location>
        <begin position="51"/>
        <end position="202"/>
    </location>
</feature>
<evidence type="ECO:0000256" key="3">
    <source>
        <dbReference type="ARBA" id="ARBA00022763"/>
    </source>
</evidence>
<keyword evidence="3" id="KW-0227">DNA damage</keyword>
<dbReference type="Pfam" id="PF00730">
    <property type="entry name" value="HhH-GPD"/>
    <property type="match status" value="1"/>
</dbReference>
<keyword evidence="7" id="KW-1185">Reference proteome</keyword>
<comment type="catalytic activity">
    <reaction evidence="1">
        <text>Hydrolysis of alkylated DNA, releasing 3-methyladenine, 3-methylguanine, 7-methylguanine and 7-methyladenine.</text>
        <dbReference type="EC" id="3.2.2.21"/>
    </reaction>
</comment>
<name>A0A1H9G0G0_9HYPH</name>
<protein>
    <recommendedName>
        <fullName evidence="2">DNA-3-methyladenine glycosylase II</fullName>
        <ecNumber evidence="2">3.2.2.21</ecNumber>
    </recommendedName>
</protein>
<dbReference type="GO" id="GO:0008725">
    <property type="term" value="F:DNA-3-methyladenine glycosylase activity"/>
    <property type="evidence" value="ECO:0007669"/>
    <property type="project" value="TreeGrafter"/>
</dbReference>
<dbReference type="STRING" id="1855383.SAMN05216548_104266"/>
<dbReference type="InterPro" id="IPR003265">
    <property type="entry name" value="HhH-GPD_domain"/>
</dbReference>